<proteinExistence type="predicted"/>
<dbReference type="Pfam" id="PF05795">
    <property type="entry name" value="Plasmodium_Vir"/>
    <property type="match status" value="1"/>
</dbReference>
<keyword evidence="2" id="KW-0812">Transmembrane</keyword>
<dbReference type="Proteomes" id="UP000078546">
    <property type="component" value="Unassembled WGS sequence"/>
</dbReference>
<protein>
    <submittedName>
        <fullName evidence="3">PIR Superfamily Protein</fullName>
    </submittedName>
</protein>
<accession>A0A1A8WMW4</accession>
<evidence type="ECO:0000313" key="6">
    <source>
        <dbReference type="Proteomes" id="UP000078560"/>
    </source>
</evidence>
<evidence type="ECO:0000313" key="5">
    <source>
        <dbReference type="Proteomes" id="UP000078546"/>
    </source>
</evidence>
<feature type="transmembrane region" description="Helical" evidence="2">
    <location>
        <begin position="266"/>
        <end position="292"/>
    </location>
</feature>
<sequence>MKGDLDIYFLPSVKNYRHLSTYGYHYNGDINLCEDMEKELNDYEGIEKLCLIITGILNKFDVLKIDNLFENDKCPFVNIWLHDELFNNIKKKYGHKNISEFIVHLLNERQKLFQKPENKGRVEKCKIRTDLNNELFFKEMKKLYDYVTDYETINRKLQDPEFMCSEKYKQYIEDGVDVYNKAKSGCETKENIYCAEYRRIKNYITDDILSKLKCTKEKPKALSVSEGHSHLREQTARSQHEGTPPYGLDSGPELDSNLHSHSSKSIAIIFPLIGILLIFFFLFKFTPLVALLRHRLLKKKITGPYQDKDEKEEFLSCIQDHSSINTENSAHNVGYHATGNYLY</sequence>
<keyword evidence="2" id="KW-1133">Transmembrane helix</keyword>
<evidence type="ECO:0000313" key="3">
    <source>
        <dbReference type="EMBL" id="SBS94228.1"/>
    </source>
</evidence>
<feature type="region of interest" description="Disordered" evidence="1">
    <location>
        <begin position="223"/>
        <end position="254"/>
    </location>
</feature>
<feature type="compositionally biased region" description="Basic and acidic residues" evidence="1">
    <location>
        <begin position="227"/>
        <end position="240"/>
    </location>
</feature>
<dbReference type="InterPro" id="IPR008780">
    <property type="entry name" value="Plasmodium_Vir"/>
</dbReference>
<dbReference type="EMBL" id="FLQV01003136">
    <property type="protein sequence ID" value="SBT02149.1"/>
    <property type="molecule type" value="Genomic_DNA"/>
</dbReference>
<name>A0A1A8WMW4_PLAOA</name>
<evidence type="ECO:0000256" key="2">
    <source>
        <dbReference type="SAM" id="Phobius"/>
    </source>
</evidence>
<dbReference type="AlphaFoldDB" id="A0A1A8WMW4"/>
<keyword evidence="2" id="KW-0472">Membrane</keyword>
<evidence type="ECO:0000256" key="1">
    <source>
        <dbReference type="SAM" id="MobiDB-lite"/>
    </source>
</evidence>
<dbReference type="EMBL" id="FLQU01001729">
    <property type="protein sequence ID" value="SBS94228.1"/>
    <property type="molecule type" value="Genomic_DNA"/>
</dbReference>
<organism evidence="3 6">
    <name type="scientific">Plasmodium ovale curtisi</name>
    <dbReference type="NCBI Taxonomy" id="864141"/>
    <lineage>
        <taxon>Eukaryota</taxon>
        <taxon>Sar</taxon>
        <taxon>Alveolata</taxon>
        <taxon>Apicomplexa</taxon>
        <taxon>Aconoidasida</taxon>
        <taxon>Haemosporida</taxon>
        <taxon>Plasmodiidae</taxon>
        <taxon>Plasmodium</taxon>
        <taxon>Plasmodium (Plasmodium)</taxon>
    </lineage>
</organism>
<reference evidence="3" key="1">
    <citation type="submission" date="2016-05" db="EMBL/GenBank/DDBJ databases">
        <authorList>
            <person name="Lavstsen T."/>
            <person name="Jespersen J.S."/>
        </authorList>
    </citation>
    <scope>NUCLEOTIDE SEQUENCE [LARGE SCALE GENOMIC DNA]</scope>
</reference>
<dbReference type="Proteomes" id="UP000078560">
    <property type="component" value="Unassembled WGS sequence"/>
</dbReference>
<evidence type="ECO:0000313" key="4">
    <source>
        <dbReference type="EMBL" id="SBT02149.1"/>
    </source>
</evidence>
<reference evidence="5 6" key="2">
    <citation type="submission" date="2016-05" db="EMBL/GenBank/DDBJ databases">
        <authorList>
            <person name="Naeem Raeece"/>
        </authorList>
    </citation>
    <scope>NUCLEOTIDE SEQUENCE [LARGE SCALE GENOMIC DNA]</scope>
</reference>
<gene>
    <name evidence="4" type="ORF">POVCU1_073620</name>
    <name evidence="3" type="ORF">POVCU2_0086760</name>
</gene>